<reference evidence="6 7" key="1">
    <citation type="submission" date="2017-06" db="EMBL/GenBank/DDBJ databases">
        <title>Draft Genome Sequence of Natranaerobius trueperi halophilic, alkalithermophilic bacteria from soda lakes.</title>
        <authorList>
            <person name="Zhao B."/>
        </authorList>
    </citation>
    <scope>NUCLEOTIDE SEQUENCE [LARGE SCALE GENOMIC DNA]</scope>
    <source>
        <strain evidence="6 7">DSM 18760</strain>
    </source>
</reference>
<evidence type="ECO:0000256" key="2">
    <source>
        <dbReference type="ARBA" id="ARBA00022795"/>
    </source>
</evidence>
<comment type="caution">
    <text evidence="6">The sequence shown here is derived from an EMBL/GenBank/DDBJ whole genome shotgun (WGS) entry which is preliminary data.</text>
</comment>
<keyword evidence="6" id="KW-0969">Cilium</keyword>
<keyword evidence="2 5" id="KW-1005">Bacterial flagellum biogenesis</keyword>
<evidence type="ECO:0000256" key="5">
    <source>
        <dbReference type="HAMAP-Rule" id="MF_01185"/>
    </source>
</evidence>
<dbReference type="Gene3D" id="2.30.290.10">
    <property type="entry name" value="BH3618-like"/>
    <property type="match status" value="1"/>
</dbReference>
<name>A0A226C109_9FIRM</name>
<dbReference type="Pfam" id="PF02623">
    <property type="entry name" value="FliW"/>
    <property type="match status" value="1"/>
</dbReference>
<dbReference type="InterPro" id="IPR003775">
    <property type="entry name" value="Flagellar_assembly_factor_FliW"/>
</dbReference>
<evidence type="ECO:0000256" key="1">
    <source>
        <dbReference type="ARBA" id="ARBA00022490"/>
    </source>
</evidence>
<dbReference type="GO" id="GO:0005737">
    <property type="term" value="C:cytoplasm"/>
    <property type="evidence" value="ECO:0007669"/>
    <property type="project" value="UniProtKB-SubCell"/>
</dbReference>
<dbReference type="GO" id="GO:0006417">
    <property type="term" value="P:regulation of translation"/>
    <property type="evidence" value="ECO:0007669"/>
    <property type="project" value="UniProtKB-KW"/>
</dbReference>
<protein>
    <recommendedName>
        <fullName evidence="5">Flagellar assembly factor FliW</fullName>
    </recommendedName>
</protein>
<comment type="subcellular location">
    <subcellularLocation>
        <location evidence="5">Cytoplasm</location>
    </subcellularLocation>
</comment>
<accession>A0A226C109</accession>
<dbReference type="GO" id="GO:0044780">
    <property type="term" value="P:bacterial-type flagellum assembly"/>
    <property type="evidence" value="ECO:0007669"/>
    <property type="project" value="UniProtKB-UniRule"/>
</dbReference>
<dbReference type="EMBL" id="NIQC01000001">
    <property type="protein sequence ID" value="OWZ84851.1"/>
    <property type="molecule type" value="Genomic_DNA"/>
</dbReference>
<evidence type="ECO:0000313" key="7">
    <source>
        <dbReference type="Proteomes" id="UP000214588"/>
    </source>
</evidence>
<keyword evidence="7" id="KW-1185">Reference proteome</keyword>
<dbReference type="PANTHER" id="PTHR39190:SF1">
    <property type="entry name" value="FLAGELLAR ASSEMBLY FACTOR FLIW"/>
    <property type="match status" value="1"/>
</dbReference>
<keyword evidence="4 5" id="KW-0143">Chaperone</keyword>
<dbReference type="RefSeq" id="WP_089022275.1">
    <property type="nucleotide sequence ID" value="NZ_NIQC01000001.1"/>
</dbReference>
<keyword evidence="3 5" id="KW-0810">Translation regulation</keyword>
<proteinExistence type="inferred from homology"/>
<dbReference type="PANTHER" id="PTHR39190">
    <property type="entry name" value="FLAGELLAR ASSEMBLY FACTOR FLIW"/>
    <property type="match status" value="1"/>
</dbReference>
<keyword evidence="6" id="KW-0966">Cell projection</keyword>
<dbReference type="HAMAP" id="MF_01185">
    <property type="entry name" value="FliW"/>
    <property type="match status" value="1"/>
</dbReference>
<comment type="similarity">
    <text evidence="5">Belongs to the FliW family.</text>
</comment>
<evidence type="ECO:0000256" key="4">
    <source>
        <dbReference type="ARBA" id="ARBA00023186"/>
    </source>
</evidence>
<dbReference type="AlphaFoldDB" id="A0A226C109"/>
<dbReference type="Proteomes" id="UP000214588">
    <property type="component" value="Unassembled WGS sequence"/>
</dbReference>
<gene>
    <name evidence="5" type="primary">fliW</name>
    <name evidence="6" type="ORF">CDO51_00135</name>
</gene>
<keyword evidence="1 5" id="KW-0963">Cytoplasm</keyword>
<evidence type="ECO:0000256" key="3">
    <source>
        <dbReference type="ARBA" id="ARBA00022845"/>
    </source>
</evidence>
<dbReference type="SUPFAM" id="SSF141457">
    <property type="entry name" value="BH3618-like"/>
    <property type="match status" value="1"/>
</dbReference>
<organism evidence="6 7">
    <name type="scientific">Natranaerobius trueperi</name>
    <dbReference type="NCBI Taxonomy" id="759412"/>
    <lineage>
        <taxon>Bacteria</taxon>
        <taxon>Bacillati</taxon>
        <taxon>Bacillota</taxon>
        <taxon>Clostridia</taxon>
        <taxon>Natranaerobiales</taxon>
        <taxon>Natranaerobiaceae</taxon>
        <taxon>Natranaerobius</taxon>
    </lineage>
</organism>
<dbReference type="NCBIfam" id="NF009793">
    <property type="entry name" value="PRK13285.1-1"/>
    <property type="match status" value="1"/>
</dbReference>
<comment type="function">
    <text evidence="5">Acts as an anti-CsrA protein, binds CsrA and prevents it from repressing translation of its target genes, one of which is flagellin. Binds to flagellin and participates in the assembly of the flagellum.</text>
</comment>
<keyword evidence="6" id="KW-0282">Flagellum</keyword>
<comment type="subunit">
    <text evidence="5">Interacts with translational regulator CsrA and flagellin(s).</text>
</comment>
<evidence type="ECO:0000313" key="6">
    <source>
        <dbReference type="EMBL" id="OWZ84851.1"/>
    </source>
</evidence>
<dbReference type="InterPro" id="IPR024046">
    <property type="entry name" value="Flagellar_assmbl_FliW_dom_sf"/>
</dbReference>
<dbReference type="OrthoDB" id="9801235at2"/>
<sequence>MKINSPLGEIEIDDQKVITFPNGLIGFSDHKRYLLLEGEEGTPFWYLQSVENEALFFVLIDPNQFFNDYQIDIHKNELASIDLEDSSSAVVLTLVTVPDDINKATANLKGPLIINPDRRLGKQIVLHPSPYGTKHPLFSETKTRGAV</sequence>